<keyword evidence="2" id="KW-1185">Reference proteome</keyword>
<comment type="caution">
    <text evidence="1">The sequence shown here is derived from an EMBL/GenBank/DDBJ whole genome shotgun (WGS) entry which is preliminary data.</text>
</comment>
<reference evidence="1" key="1">
    <citation type="submission" date="2022-10" db="EMBL/GenBank/DDBJ databases">
        <title>Culturing micro-colonial fungi from biological soil crusts in the Mojave desert and describing Neophaeococcomyces mojavensis, and introducing the new genera and species Taxawa tesnikishii.</title>
        <authorList>
            <person name="Kurbessoian T."/>
            <person name="Stajich J.E."/>
        </authorList>
    </citation>
    <scope>NUCLEOTIDE SEQUENCE</scope>
    <source>
        <strain evidence="1">TK_1</strain>
    </source>
</reference>
<evidence type="ECO:0000313" key="1">
    <source>
        <dbReference type="EMBL" id="KAJ9651410.1"/>
    </source>
</evidence>
<proteinExistence type="predicted"/>
<feature type="non-terminal residue" evidence="1">
    <location>
        <position position="1"/>
    </location>
</feature>
<accession>A0ABQ9NEQ3</accession>
<sequence length="88" mass="9714">LTVLPSMAKLLLHHRPAILPVRSRPYLTLPYLCAAALIGIAFLPERSNSASNATSPSVQSSQMHISPFYKLWQAQTPISTRLYLIVLA</sequence>
<dbReference type="Proteomes" id="UP001172684">
    <property type="component" value="Unassembled WGS sequence"/>
</dbReference>
<gene>
    <name evidence="1" type="ORF">H2201_009276</name>
</gene>
<protein>
    <submittedName>
        <fullName evidence="1">Uncharacterized protein</fullName>
    </submittedName>
</protein>
<name>A0ABQ9NEQ3_9PEZI</name>
<organism evidence="1 2">
    <name type="scientific">Coniosporium apollinis</name>
    <dbReference type="NCBI Taxonomy" id="61459"/>
    <lineage>
        <taxon>Eukaryota</taxon>
        <taxon>Fungi</taxon>
        <taxon>Dikarya</taxon>
        <taxon>Ascomycota</taxon>
        <taxon>Pezizomycotina</taxon>
        <taxon>Dothideomycetes</taxon>
        <taxon>Dothideomycetes incertae sedis</taxon>
        <taxon>Coniosporium</taxon>
    </lineage>
</organism>
<feature type="non-terminal residue" evidence="1">
    <location>
        <position position="88"/>
    </location>
</feature>
<evidence type="ECO:0000313" key="2">
    <source>
        <dbReference type="Proteomes" id="UP001172684"/>
    </source>
</evidence>
<dbReference type="EMBL" id="JAPDRL010000542">
    <property type="protein sequence ID" value="KAJ9651410.1"/>
    <property type="molecule type" value="Genomic_DNA"/>
</dbReference>